<reference evidence="1 2" key="1">
    <citation type="journal article" date="2018" name="Evol. Lett.">
        <title>Horizontal gene cluster transfer increased hallucinogenic mushroom diversity.</title>
        <authorList>
            <person name="Reynolds H.T."/>
            <person name="Vijayakumar V."/>
            <person name="Gluck-Thaler E."/>
            <person name="Korotkin H.B."/>
            <person name="Matheny P.B."/>
            <person name="Slot J.C."/>
        </authorList>
    </citation>
    <scope>NUCLEOTIDE SEQUENCE [LARGE SCALE GENOMIC DNA]</scope>
    <source>
        <strain evidence="1 2">SRW20</strain>
    </source>
</reference>
<organism evidence="1 2">
    <name type="scientific">Gymnopilus dilepis</name>
    <dbReference type="NCBI Taxonomy" id="231916"/>
    <lineage>
        <taxon>Eukaryota</taxon>
        <taxon>Fungi</taxon>
        <taxon>Dikarya</taxon>
        <taxon>Basidiomycota</taxon>
        <taxon>Agaricomycotina</taxon>
        <taxon>Agaricomycetes</taxon>
        <taxon>Agaricomycetidae</taxon>
        <taxon>Agaricales</taxon>
        <taxon>Agaricineae</taxon>
        <taxon>Hymenogastraceae</taxon>
        <taxon>Gymnopilus</taxon>
    </lineage>
</organism>
<sequence length="142" mass="15085">MEAIPLDQGRALKRVCEANEQAYKTNSTMCLSKAAISLKSLFDSNAPVITQCSTSDLFPKVPSHHLPAATSSLPAATIPQLRLLSSGSLGHSCDLRCCGVRASSACASDVAAVVSGVDMNVNVKAIRRRLRLLEGTRNTEPF</sequence>
<gene>
    <name evidence="1" type="ORF">CVT26_015444</name>
</gene>
<evidence type="ECO:0000313" key="2">
    <source>
        <dbReference type="Proteomes" id="UP000284706"/>
    </source>
</evidence>
<name>A0A409YEK8_9AGAR</name>
<keyword evidence="2" id="KW-1185">Reference proteome</keyword>
<accession>A0A409YEK8</accession>
<comment type="caution">
    <text evidence="1">The sequence shown here is derived from an EMBL/GenBank/DDBJ whole genome shotgun (WGS) entry which is preliminary data.</text>
</comment>
<dbReference type="InParanoid" id="A0A409YEK8"/>
<dbReference type="AlphaFoldDB" id="A0A409YEK8"/>
<dbReference type="Proteomes" id="UP000284706">
    <property type="component" value="Unassembled WGS sequence"/>
</dbReference>
<protein>
    <submittedName>
        <fullName evidence="1">Uncharacterized protein</fullName>
    </submittedName>
</protein>
<dbReference type="EMBL" id="NHYE01000940">
    <property type="protein sequence ID" value="PPR01440.1"/>
    <property type="molecule type" value="Genomic_DNA"/>
</dbReference>
<proteinExistence type="predicted"/>
<evidence type="ECO:0000313" key="1">
    <source>
        <dbReference type="EMBL" id="PPR01440.1"/>
    </source>
</evidence>